<accession>A0A1W0WJ62</accession>
<protein>
    <submittedName>
        <fullName evidence="1">Uncharacterized protein</fullName>
    </submittedName>
</protein>
<evidence type="ECO:0000313" key="1">
    <source>
        <dbReference type="EMBL" id="OQV15258.1"/>
    </source>
</evidence>
<gene>
    <name evidence="1" type="ORF">BV898_10493</name>
</gene>
<evidence type="ECO:0000313" key="2">
    <source>
        <dbReference type="Proteomes" id="UP000192578"/>
    </source>
</evidence>
<name>A0A1W0WJ62_HYPEX</name>
<keyword evidence="2" id="KW-1185">Reference proteome</keyword>
<proteinExistence type="predicted"/>
<dbReference type="AlphaFoldDB" id="A0A1W0WJ62"/>
<organism evidence="1 2">
    <name type="scientific">Hypsibius exemplaris</name>
    <name type="common">Freshwater tardigrade</name>
    <dbReference type="NCBI Taxonomy" id="2072580"/>
    <lineage>
        <taxon>Eukaryota</taxon>
        <taxon>Metazoa</taxon>
        <taxon>Ecdysozoa</taxon>
        <taxon>Tardigrada</taxon>
        <taxon>Eutardigrada</taxon>
        <taxon>Parachela</taxon>
        <taxon>Hypsibioidea</taxon>
        <taxon>Hypsibiidae</taxon>
        <taxon>Hypsibius</taxon>
    </lineage>
</organism>
<sequence length="86" mass="10017">MTNEWINWLIQEETSAAMRMYRRCLTSQTILYDPPWMPNLSPINEAQQKLGYWNRLTFSALQEMTGRFLTETSVGCTSQIKTLPSP</sequence>
<dbReference type="EMBL" id="MTYJ01000091">
    <property type="protein sequence ID" value="OQV15258.1"/>
    <property type="molecule type" value="Genomic_DNA"/>
</dbReference>
<dbReference type="Proteomes" id="UP000192578">
    <property type="component" value="Unassembled WGS sequence"/>
</dbReference>
<reference evidence="2" key="1">
    <citation type="submission" date="2017-01" db="EMBL/GenBank/DDBJ databases">
        <title>Comparative genomics of anhydrobiosis in the tardigrade Hypsibius dujardini.</title>
        <authorList>
            <person name="Yoshida Y."/>
            <person name="Koutsovoulos G."/>
            <person name="Laetsch D."/>
            <person name="Stevens L."/>
            <person name="Kumar S."/>
            <person name="Horikawa D."/>
            <person name="Ishino K."/>
            <person name="Komine S."/>
            <person name="Tomita M."/>
            <person name="Blaxter M."/>
            <person name="Arakawa K."/>
        </authorList>
    </citation>
    <scope>NUCLEOTIDE SEQUENCE [LARGE SCALE GENOMIC DNA]</scope>
    <source>
        <strain evidence="2">Z151</strain>
    </source>
</reference>
<comment type="caution">
    <text evidence="1">The sequence shown here is derived from an EMBL/GenBank/DDBJ whole genome shotgun (WGS) entry which is preliminary data.</text>
</comment>